<comment type="caution">
    <text evidence="2">The sequence shown here is derived from an EMBL/GenBank/DDBJ whole genome shotgun (WGS) entry which is preliminary data.</text>
</comment>
<name>A0A0R1S936_9LACO</name>
<dbReference type="STRING" id="1423739.FC85_GL000693"/>
<evidence type="ECO:0000313" key="3">
    <source>
        <dbReference type="Proteomes" id="UP000052013"/>
    </source>
</evidence>
<feature type="signal peptide" evidence="1">
    <location>
        <begin position="1"/>
        <end position="26"/>
    </location>
</feature>
<dbReference type="SUPFAM" id="SSF75011">
    <property type="entry name" value="3-carboxy-cis,cis-mucoante lactonizing enzyme"/>
    <property type="match status" value="1"/>
</dbReference>
<organism evidence="2 3">
    <name type="scientific">Lentilactobacillus diolivorans DSM 14421</name>
    <dbReference type="NCBI Taxonomy" id="1423739"/>
    <lineage>
        <taxon>Bacteria</taxon>
        <taxon>Bacillati</taxon>
        <taxon>Bacillota</taxon>
        <taxon>Bacilli</taxon>
        <taxon>Lactobacillales</taxon>
        <taxon>Lactobacillaceae</taxon>
        <taxon>Lentilactobacillus</taxon>
    </lineage>
</organism>
<accession>A0A0R1S936</accession>
<evidence type="ECO:0000256" key="1">
    <source>
        <dbReference type="SAM" id="SignalP"/>
    </source>
</evidence>
<dbReference type="PATRIC" id="fig|1423739.3.peg.724"/>
<dbReference type="AlphaFoldDB" id="A0A0R1S936"/>
<dbReference type="EMBL" id="AZEY01000079">
    <property type="protein sequence ID" value="KRL64905.1"/>
    <property type="molecule type" value="Genomic_DNA"/>
</dbReference>
<gene>
    <name evidence="2" type="ORF">FC85_GL000693</name>
</gene>
<dbReference type="Proteomes" id="UP000052013">
    <property type="component" value="Unassembled WGS sequence"/>
</dbReference>
<feature type="chain" id="PRO_5006410397" description="Extracellular protein" evidence="1">
    <location>
        <begin position="27"/>
        <end position="355"/>
    </location>
</feature>
<keyword evidence="1" id="KW-0732">Signal</keyword>
<protein>
    <recommendedName>
        <fullName evidence="4">Extracellular protein</fullName>
    </recommendedName>
</protein>
<proteinExistence type="predicted"/>
<reference evidence="2 3" key="1">
    <citation type="journal article" date="2015" name="Genome Announc.">
        <title>Expanding the biotechnology potential of lactobacilli through comparative genomics of 213 strains and associated genera.</title>
        <authorList>
            <person name="Sun Z."/>
            <person name="Harris H.M."/>
            <person name="McCann A."/>
            <person name="Guo C."/>
            <person name="Argimon S."/>
            <person name="Zhang W."/>
            <person name="Yang X."/>
            <person name="Jeffery I.B."/>
            <person name="Cooney J.C."/>
            <person name="Kagawa T.F."/>
            <person name="Liu W."/>
            <person name="Song Y."/>
            <person name="Salvetti E."/>
            <person name="Wrobel A."/>
            <person name="Rasinkangas P."/>
            <person name="Parkhill J."/>
            <person name="Rea M.C."/>
            <person name="O'Sullivan O."/>
            <person name="Ritari J."/>
            <person name="Douillard F.P."/>
            <person name="Paul Ross R."/>
            <person name="Yang R."/>
            <person name="Briner A.E."/>
            <person name="Felis G.E."/>
            <person name="de Vos W.M."/>
            <person name="Barrangou R."/>
            <person name="Klaenhammer T.R."/>
            <person name="Caufield P.W."/>
            <person name="Cui Y."/>
            <person name="Zhang H."/>
            <person name="O'Toole P.W."/>
        </authorList>
    </citation>
    <scope>NUCLEOTIDE SEQUENCE [LARGE SCALE GENOMIC DNA]</scope>
    <source>
        <strain evidence="2 3">DSM 14421</strain>
    </source>
</reference>
<sequence>MKFNKLLVGVLAGLSLGLMTVATVNAATYVQRSNAIYQYSGSSLRTVNNRQVHFVKVGSDYNWSNNPTGKDSIHSVSGTKWTLKTKYLLPNNHEALGKTDWDMTNPQAATFAGNYLFVLYAPHQNHGRGFVVRFDMHKLNSSSLSAIQGALAPKRMAGIKVGPMFEVGHGQSLAYDRKHHSIWTWRDRPDMKPTAWSTIQRVSSTSLKPNKVIKFHMNNRGAMVPAGHNLTFDNSGHAYWWGISGGKVKIYRAVIGNRSVKVSLTKQLLKKSTGTHEQSMGYNPHNGRLYLVSDDSIQTLPARKLAGRGSLKRRDIKYTRFHSGREFESIIFDRSGHGMLLTNRNPELLRSTTAY</sequence>
<evidence type="ECO:0000313" key="2">
    <source>
        <dbReference type="EMBL" id="KRL64905.1"/>
    </source>
</evidence>
<evidence type="ECO:0008006" key="4">
    <source>
        <dbReference type="Google" id="ProtNLM"/>
    </source>
</evidence>
<dbReference type="RefSeq" id="WP_057865154.1">
    <property type="nucleotide sequence ID" value="NZ_AZEY01000079.1"/>
</dbReference>